<protein>
    <submittedName>
        <fullName evidence="2">Uncharacterized protein</fullName>
    </submittedName>
</protein>
<comment type="caution">
    <text evidence="2">The sequence shown here is derived from an EMBL/GenBank/DDBJ whole genome shotgun (WGS) entry which is preliminary data.</text>
</comment>
<evidence type="ECO:0000256" key="1">
    <source>
        <dbReference type="SAM" id="MobiDB-lite"/>
    </source>
</evidence>
<sequence>MAKRKTTAKKAPATQQTESEAPIDSSVDLRVRVDADIHRKIKEVAEECGLSISQLVAGVIEGVVDRMQPGFPKLQDKVVKVEPRSKCLFIGQPAKYVTYTEECYNEEYALWKRGEGQEPNPHDIGAKTPYENGEVWFILDYSGRPVRYTVEKY</sequence>
<feature type="region of interest" description="Disordered" evidence="1">
    <location>
        <begin position="1"/>
        <end position="25"/>
    </location>
</feature>
<proteinExistence type="predicted"/>
<reference evidence="2 3" key="1">
    <citation type="submission" date="2020-05" db="EMBL/GenBank/DDBJ databases">
        <title>Bremerella alba sp. nov., a novel planctomycete isolated from the surface of the macroalga Fucus spiralis.</title>
        <authorList>
            <person name="Godinho O."/>
            <person name="Botelho R."/>
            <person name="Albuquerque L."/>
            <person name="Wiegand S."/>
            <person name="Da Costa M.S."/>
            <person name="Lobo-Da-Cunha A."/>
            <person name="Jogler C."/>
            <person name="Lage O.M."/>
        </authorList>
    </citation>
    <scope>NUCLEOTIDE SEQUENCE [LARGE SCALE GENOMIC DNA]</scope>
    <source>
        <strain evidence="2 3">FF15</strain>
    </source>
</reference>
<dbReference type="SUPFAM" id="SSF47598">
    <property type="entry name" value="Ribbon-helix-helix"/>
    <property type="match status" value="1"/>
</dbReference>
<organism evidence="2 3">
    <name type="scientific">Bremerella alba</name>
    <dbReference type="NCBI Taxonomy" id="980252"/>
    <lineage>
        <taxon>Bacteria</taxon>
        <taxon>Pseudomonadati</taxon>
        <taxon>Planctomycetota</taxon>
        <taxon>Planctomycetia</taxon>
        <taxon>Pirellulales</taxon>
        <taxon>Pirellulaceae</taxon>
        <taxon>Bremerella</taxon>
    </lineage>
</organism>
<accession>A0A7V8V8T1</accession>
<evidence type="ECO:0000313" key="2">
    <source>
        <dbReference type="EMBL" id="MBA2117070.1"/>
    </source>
</evidence>
<dbReference type="InterPro" id="IPR010985">
    <property type="entry name" value="Ribbon_hlx_hlx"/>
</dbReference>
<keyword evidence="3" id="KW-1185">Reference proteome</keyword>
<dbReference type="RefSeq" id="WP_207398447.1">
    <property type="nucleotide sequence ID" value="NZ_JABRWO010000012.1"/>
</dbReference>
<dbReference type="AlphaFoldDB" id="A0A7V8V8T1"/>
<dbReference type="EMBL" id="JABRWO010000012">
    <property type="protein sequence ID" value="MBA2117070.1"/>
    <property type="molecule type" value="Genomic_DNA"/>
</dbReference>
<dbReference type="Proteomes" id="UP000551616">
    <property type="component" value="Unassembled WGS sequence"/>
</dbReference>
<name>A0A7V8V8T1_9BACT</name>
<evidence type="ECO:0000313" key="3">
    <source>
        <dbReference type="Proteomes" id="UP000551616"/>
    </source>
</evidence>
<dbReference type="GO" id="GO:0006355">
    <property type="term" value="P:regulation of DNA-templated transcription"/>
    <property type="evidence" value="ECO:0007669"/>
    <property type="project" value="InterPro"/>
</dbReference>
<gene>
    <name evidence="2" type="ORF">HOV93_42640</name>
</gene>